<evidence type="ECO:0000313" key="1">
    <source>
        <dbReference type="EMBL" id="CAB4737656.1"/>
    </source>
</evidence>
<dbReference type="InterPro" id="IPR013785">
    <property type="entry name" value="Aldolase_TIM"/>
</dbReference>
<dbReference type="Pfam" id="PF03060">
    <property type="entry name" value="NMO"/>
    <property type="match status" value="1"/>
</dbReference>
<protein>
    <submittedName>
        <fullName evidence="1">Unannotated protein</fullName>
    </submittedName>
</protein>
<accession>A0A6J6SRN6</accession>
<sequence length="490" mass="51940">MLTAHEIPEIIQGGMGVAVSSWRLAGAVAQSGQLGVVSGTALDLVLARRLQDGDKGGHVRRALHHFPDEDVADRALARYFLEGGRAAGESYAPILKMTLTPNRSSQELLILGGFVETWLAKEGHNGLIGINCLEKIQLSTPGTLYGAMLAGVDVVLMGAGVPRAIPHLLDTLAAHGSVQFPIDVTDAGDVDYALDFEPRDLIDSVSEPLSRPVFLAIVSAHVLATYLARDPEIRPDGFIVEASSAGGHNAPPRQQLLDDRGDLVFGPRDEPDLQKIAKAGLPYWIAGGSGTPEMLAAAREGGARGIQVGTVFALCSDSGIDPEIRARLLEGIARDELVVHTDPVASPTGFPFKVVDVSGTMSDAVSYESRERLCDLGYLRTPFAKADGSIGFRCAGEPVHMYVRKGGMEDETVGRKCLCNGLAAAVGMGQQRRTGYQELPIVTLGSDLQGPRRMIDLHPGGWTAAEAIEWMLSQPLLAKAAALEGPPSAP</sequence>
<dbReference type="EMBL" id="CAEZYW010000067">
    <property type="protein sequence ID" value="CAB4737656.1"/>
    <property type="molecule type" value="Genomic_DNA"/>
</dbReference>
<name>A0A6J6SRN6_9ZZZZ</name>
<dbReference type="PANTHER" id="PTHR32332:SF33">
    <property type="entry name" value="NITRONATE MONOOXYGENASE DOMAIN-CONTAINING PROTEIN"/>
    <property type="match status" value="1"/>
</dbReference>
<dbReference type="AlphaFoldDB" id="A0A6J6SRN6"/>
<proteinExistence type="predicted"/>
<dbReference type="SUPFAM" id="SSF51412">
    <property type="entry name" value="Inosine monophosphate dehydrogenase (IMPDH)"/>
    <property type="match status" value="1"/>
</dbReference>
<gene>
    <name evidence="1" type="ORF">UFOPK2786_00585</name>
</gene>
<dbReference type="Gene3D" id="3.20.20.70">
    <property type="entry name" value="Aldolase class I"/>
    <property type="match status" value="1"/>
</dbReference>
<reference evidence="1" key="1">
    <citation type="submission" date="2020-05" db="EMBL/GenBank/DDBJ databases">
        <authorList>
            <person name="Chiriac C."/>
            <person name="Salcher M."/>
            <person name="Ghai R."/>
            <person name="Kavagutti S V."/>
        </authorList>
    </citation>
    <scope>NUCLEOTIDE SEQUENCE</scope>
</reference>
<organism evidence="1">
    <name type="scientific">freshwater metagenome</name>
    <dbReference type="NCBI Taxonomy" id="449393"/>
    <lineage>
        <taxon>unclassified sequences</taxon>
        <taxon>metagenomes</taxon>
        <taxon>ecological metagenomes</taxon>
    </lineage>
</organism>
<dbReference type="PANTHER" id="PTHR32332">
    <property type="entry name" value="2-NITROPROPANE DIOXYGENASE"/>
    <property type="match status" value="1"/>
</dbReference>